<organism evidence="1 2">
    <name type="scientific">Hyphopichia burtonii NRRL Y-1933</name>
    <dbReference type="NCBI Taxonomy" id="984485"/>
    <lineage>
        <taxon>Eukaryota</taxon>
        <taxon>Fungi</taxon>
        <taxon>Dikarya</taxon>
        <taxon>Ascomycota</taxon>
        <taxon>Saccharomycotina</taxon>
        <taxon>Pichiomycetes</taxon>
        <taxon>Debaryomycetaceae</taxon>
        <taxon>Hyphopichia</taxon>
    </lineage>
</organism>
<gene>
    <name evidence="1" type="ORF">HYPBUDRAFT_152962</name>
</gene>
<evidence type="ECO:0000313" key="2">
    <source>
        <dbReference type="Proteomes" id="UP000095085"/>
    </source>
</evidence>
<dbReference type="EMBL" id="KV454541">
    <property type="protein sequence ID" value="ODV66984.1"/>
    <property type="molecule type" value="Genomic_DNA"/>
</dbReference>
<sequence length="52" mass="5376">MGFAAVSVIEKTLAMKPGVCDAFGALRLANGIITGTIGTLACTFQGKFATRR</sequence>
<dbReference type="AlphaFoldDB" id="A0A1E4RI88"/>
<name>A0A1E4RI88_9ASCO</name>
<dbReference type="Proteomes" id="UP000095085">
    <property type="component" value="Unassembled WGS sequence"/>
</dbReference>
<accession>A0A1E4RI88</accession>
<evidence type="ECO:0000313" key="1">
    <source>
        <dbReference type="EMBL" id="ODV66984.1"/>
    </source>
</evidence>
<keyword evidence="2" id="KW-1185">Reference proteome</keyword>
<dbReference type="GeneID" id="30995851"/>
<dbReference type="RefSeq" id="XP_020076051.1">
    <property type="nucleotide sequence ID" value="XM_020221302.1"/>
</dbReference>
<proteinExistence type="predicted"/>
<reference evidence="2" key="1">
    <citation type="submission" date="2016-05" db="EMBL/GenBank/DDBJ databases">
        <title>Comparative genomics of biotechnologically important yeasts.</title>
        <authorList>
            <consortium name="DOE Joint Genome Institute"/>
            <person name="Riley R."/>
            <person name="Haridas S."/>
            <person name="Wolfe K.H."/>
            <person name="Lopes M.R."/>
            <person name="Hittinger C.T."/>
            <person name="Goker M."/>
            <person name="Salamov A."/>
            <person name="Wisecaver J."/>
            <person name="Long T.M."/>
            <person name="Aerts A.L."/>
            <person name="Barry K."/>
            <person name="Choi C."/>
            <person name="Clum A."/>
            <person name="Coughlan A.Y."/>
            <person name="Deshpande S."/>
            <person name="Douglass A.P."/>
            <person name="Hanson S.J."/>
            <person name="Klenk H.-P."/>
            <person name="Labutti K."/>
            <person name="Lapidus A."/>
            <person name="Lindquist E."/>
            <person name="Lipzen A."/>
            <person name="Meier-Kolthoff J.P."/>
            <person name="Ohm R.A."/>
            <person name="Otillar R.P."/>
            <person name="Pangilinan J."/>
            <person name="Peng Y."/>
            <person name="Rokas A."/>
            <person name="Rosa C.A."/>
            <person name="Scheuner C."/>
            <person name="Sibirny A.A."/>
            <person name="Slot J.C."/>
            <person name="Stielow J.B."/>
            <person name="Sun H."/>
            <person name="Kurtzman C.P."/>
            <person name="Blackwell M."/>
            <person name="Grigoriev I.V."/>
            <person name="Jeffries T.W."/>
        </authorList>
    </citation>
    <scope>NUCLEOTIDE SEQUENCE [LARGE SCALE GENOMIC DNA]</scope>
    <source>
        <strain evidence="2">NRRL Y-1933</strain>
    </source>
</reference>
<protein>
    <submittedName>
        <fullName evidence="1">Uncharacterized protein</fullName>
    </submittedName>
</protein>